<feature type="transmembrane region" description="Helical" evidence="2">
    <location>
        <begin position="1496"/>
        <end position="1514"/>
    </location>
</feature>
<keyword evidence="1" id="KW-0732">Signal</keyword>
<dbReference type="Gene3D" id="2.130.10.130">
    <property type="entry name" value="Integrin alpha, N-terminal"/>
    <property type="match status" value="2"/>
</dbReference>
<feature type="transmembrane region" description="Helical" evidence="2">
    <location>
        <begin position="1526"/>
        <end position="1545"/>
    </location>
</feature>
<dbReference type="InterPro" id="IPR028994">
    <property type="entry name" value="Integrin_alpha_N"/>
</dbReference>
<accession>A0A0L0D932</accession>
<gene>
    <name evidence="3" type="ORF">AMSG_04636</name>
</gene>
<reference evidence="3 4" key="1">
    <citation type="submission" date="2010-05" db="EMBL/GenBank/DDBJ databases">
        <title>The Genome Sequence of Thecamonas trahens ATCC 50062.</title>
        <authorList>
            <consortium name="The Broad Institute Genome Sequencing Platform"/>
            <person name="Russ C."/>
            <person name="Cuomo C."/>
            <person name="Shea T."/>
            <person name="Young S.K."/>
            <person name="Zeng Q."/>
            <person name="Koehrsen M."/>
            <person name="Haas B."/>
            <person name="Borodovsky M."/>
            <person name="Guigo R."/>
            <person name="Alvarado L."/>
            <person name="Berlin A."/>
            <person name="Bochicchio J."/>
            <person name="Borenstein D."/>
            <person name="Chapman S."/>
            <person name="Chen Z."/>
            <person name="Freedman E."/>
            <person name="Gellesch M."/>
            <person name="Goldberg J."/>
            <person name="Griggs A."/>
            <person name="Gujja S."/>
            <person name="Heilman E."/>
            <person name="Heiman D."/>
            <person name="Hepburn T."/>
            <person name="Howarth C."/>
            <person name="Jen D."/>
            <person name="Larson L."/>
            <person name="Mehta T."/>
            <person name="Park D."/>
            <person name="Pearson M."/>
            <person name="Roberts A."/>
            <person name="Saif S."/>
            <person name="Shenoy N."/>
            <person name="Sisk P."/>
            <person name="Stolte C."/>
            <person name="Sykes S."/>
            <person name="Thomson T."/>
            <person name="Walk T."/>
            <person name="White J."/>
            <person name="Yandava C."/>
            <person name="Burger G."/>
            <person name="Gray M.W."/>
            <person name="Holland P.W.H."/>
            <person name="King N."/>
            <person name="Lang F.B.F."/>
            <person name="Roger A.J."/>
            <person name="Ruiz-Trillo I."/>
            <person name="Lander E."/>
            <person name="Nusbaum C."/>
        </authorList>
    </citation>
    <scope>NUCLEOTIDE SEQUENCE [LARGE SCALE GENOMIC DNA]</scope>
    <source>
        <strain evidence="3 4">ATCC 50062</strain>
    </source>
</reference>
<dbReference type="PANTHER" id="PTHR11319:SF35">
    <property type="entry name" value="OUTER MEMBRANE PROTEIN PMPC-RELATED"/>
    <property type="match status" value="1"/>
</dbReference>
<evidence type="ECO:0000256" key="2">
    <source>
        <dbReference type="SAM" id="Phobius"/>
    </source>
</evidence>
<dbReference type="RefSeq" id="XP_013758310.1">
    <property type="nucleotide sequence ID" value="XM_013902856.1"/>
</dbReference>
<sequence>MTTQGPLGIWSALFNVRPAPAHTGDRCRAMRVGDLNGDSYLDFVVANEFVSGSGTGALNVYLNEASSGTTFTFAQQLLGIHKVEQMYLADLNGDSYLDVVLFRTTMSFIYTAFNLGPASYAFSGLSPILAVSSVRGGDVGDYDADGDLDILYCSSGDFRVVVNTGAGVWDATHLDFLGQKGSEFCSFVVAKGTDELAVATANFGGTPFTFGPPDYAVGVTGGGTLHTGPDPGQSQRKDFNVDGVDDLVMAPRGSLAQQVVLGRDFGGFFPPLTFTNSLLYDSEWVSTADIDNDGLPDFIATTHGGSGGAGIRIVSRSRWTQTMDGPVATLGAAGGLGIETHLVAMAAVDLDNDGTPGLLTLAPSGEVYFLPAASATPRLIGASAAVGAASALVVADFTADAALDIATGSLASGTASLFVAAGDNTFSVVSVATPDVSIVSLAAASVNGDARPDLVIASPSAIYVLARADASSFAAPVTAVTGLTDVTALAVLSHPASHPRTPALVYTTLSSLAVALPSADMAWGAPTAIVAPAAHGANRLVVRDLDADGYPDVLFVADALVSYVLSTSAPGTFGAVPGTPVASLAGPITDVAVVFSKPAAFGDVIVATVDSVRAFMTADCGASWDETLVAAYPEHARNVSGLAVYDANSDGYADIGVFAGTDGFVFYASVPSYNTHPSTTFYALDHPECGGVPGTVACLRAALAHSGDGTVTTFCVPPSVGTFVHCPSAALGDVAFPVTQRLTLVDATIDCTIAGGSSGALFAVYSSLTLRNVTIVGASPLSLTGVWAAATFTGGAWRANVALAGGALARSGNGPVTVSGTVLDANSASLGGTFCATAAPVIDLESALLVESAEFPASTLMVSGALITSAGAYGGIAHICSVALDVSGVDMSSATTSASGGGGYVYVCGPGLTQYGHVTHPSVLPVSSVATPGGYGVVVAGPPQNATVAGLPTSAISGVPLGLGTLTLRDAWGAVVSNPFIRIGVSPLSATGDIEVSGMSLGALYDESLTGYSLGAITLAVGSWPEDVGSSATLAIVEFVDAEVEYARVTVAVGACPRDYGRTSASTAPLVCAECGPNGFSTETSTEPCGIVPTCPDGFVVIDGKCVTCPGNTVRVANTSAEMGTVAPCVCERGFYSPTGAADVACVACPPGGVCAGGTDAPVAAPEYYPTGPAQFSECPIERSCLGGRQCAREYAPGEFMCVACAQNHYRKPDGTCDACPGASTSLFVLFCLLVVGAAVLSFVLVLVAIIQFQRVGASAGRKKLLPHSIGVAVTFLQVLAVLGRAAFKWPTPPVQQVMDSVAFATFDLSLFSTDCTVTSFPMRYALSVGLPTAFFALIVALVVGFKTCRCSCRGKIDMTRVSVRALLYRLIFSFGPIVYLPLARATLLFWDCTQLPDGSYRLDSSLDEECYGAMWLQLLPLALTALAVYVVALPLSFGLVLWKNRHELDSTRVQLAYGPLFTAYRRAHYMHEVVRLLKRLAVVCVALYASNLEHLLFAGFFAIFLSSLVYQLYNAPFFDPLHNTLEAKLDGSILALCAAGVLFWSTSGRSISQASYISLVVATLAVLFGTIVVIAYAVVSELMKLSFKRARGLTSTVQAHPTPRPRWFAGLWHRTSPTSTRRRCEIGCTP</sequence>
<feature type="transmembrane region" description="Helical" evidence="2">
    <location>
        <begin position="1367"/>
        <end position="1391"/>
    </location>
</feature>
<dbReference type="EMBL" id="GL349452">
    <property type="protein sequence ID" value="KNC48892.1"/>
    <property type="molecule type" value="Genomic_DNA"/>
</dbReference>
<dbReference type="Proteomes" id="UP000054408">
    <property type="component" value="Unassembled WGS sequence"/>
</dbReference>
<evidence type="ECO:0008006" key="5">
    <source>
        <dbReference type="Google" id="ProtNLM"/>
    </source>
</evidence>
<organism evidence="3 4">
    <name type="scientific">Thecamonas trahens ATCC 50062</name>
    <dbReference type="NCBI Taxonomy" id="461836"/>
    <lineage>
        <taxon>Eukaryota</taxon>
        <taxon>Apusozoa</taxon>
        <taxon>Apusomonadida</taxon>
        <taxon>Apusomonadidae</taxon>
        <taxon>Thecamonas</taxon>
    </lineage>
</organism>
<name>A0A0L0D932_THETB</name>
<dbReference type="SUPFAM" id="SSF69318">
    <property type="entry name" value="Integrin alpha N-terminal domain"/>
    <property type="match status" value="1"/>
</dbReference>
<proteinExistence type="predicted"/>
<feature type="transmembrane region" description="Helical" evidence="2">
    <location>
        <begin position="1557"/>
        <end position="1580"/>
    </location>
</feature>
<dbReference type="CDD" id="cd00185">
    <property type="entry name" value="TNFRSF"/>
    <property type="match status" value="1"/>
</dbReference>
<keyword evidence="2" id="KW-0472">Membrane</keyword>
<dbReference type="PANTHER" id="PTHR11319">
    <property type="entry name" value="G PROTEIN-COUPLED RECEPTOR-RELATED"/>
    <property type="match status" value="1"/>
</dbReference>
<dbReference type="GeneID" id="25564172"/>
<feature type="transmembrane region" description="Helical" evidence="2">
    <location>
        <begin position="1422"/>
        <end position="1443"/>
    </location>
</feature>
<feature type="transmembrane region" description="Helical" evidence="2">
    <location>
        <begin position="1265"/>
        <end position="1288"/>
    </location>
</feature>
<evidence type="ECO:0000313" key="4">
    <source>
        <dbReference type="Proteomes" id="UP000054408"/>
    </source>
</evidence>
<evidence type="ECO:0000313" key="3">
    <source>
        <dbReference type="EMBL" id="KNC48892.1"/>
    </source>
</evidence>
<evidence type="ECO:0000256" key="1">
    <source>
        <dbReference type="ARBA" id="ARBA00022729"/>
    </source>
</evidence>
<dbReference type="Pfam" id="PF13517">
    <property type="entry name" value="FG-GAP_3"/>
    <property type="match status" value="1"/>
</dbReference>
<keyword evidence="4" id="KW-1185">Reference proteome</keyword>
<feature type="transmembrane region" description="Helical" evidence="2">
    <location>
        <begin position="1227"/>
        <end position="1253"/>
    </location>
</feature>
<feature type="transmembrane region" description="Helical" evidence="2">
    <location>
        <begin position="1325"/>
        <end position="1346"/>
    </location>
</feature>
<dbReference type="InterPro" id="IPR013517">
    <property type="entry name" value="FG-GAP"/>
</dbReference>
<keyword evidence="2" id="KW-1133">Transmembrane helix</keyword>
<protein>
    <recommendedName>
        <fullName evidence="5">Tyrosine-protein kinase ephrin type A/B receptor-like domain-containing protein</fullName>
    </recommendedName>
</protein>
<keyword evidence="2" id="KW-0812">Transmembrane</keyword>